<name>L8WLC3_THACA</name>
<organism evidence="1 2">
    <name type="scientific">Thanatephorus cucumeris (strain AG1-IA)</name>
    <name type="common">Rice sheath blight fungus</name>
    <name type="synonym">Rhizoctonia solani</name>
    <dbReference type="NCBI Taxonomy" id="983506"/>
    <lineage>
        <taxon>Eukaryota</taxon>
        <taxon>Fungi</taxon>
        <taxon>Dikarya</taxon>
        <taxon>Basidiomycota</taxon>
        <taxon>Agaricomycotina</taxon>
        <taxon>Agaricomycetes</taxon>
        <taxon>Cantharellales</taxon>
        <taxon>Ceratobasidiaceae</taxon>
        <taxon>Rhizoctonia</taxon>
        <taxon>Rhizoctonia solani AG-1</taxon>
    </lineage>
</organism>
<evidence type="ECO:0000313" key="1">
    <source>
        <dbReference type="EMBL" id="ELU38966.1"/>
    </source>
</evidence>
<dbReference type="HOGENOM" id="CLU_2387675_0_0_1"/>
<dbReference type="Proteomes" id="UP000011668">
    <property type="component" value="Unassembled WGS sequence"/>
</dbReference>
<dbReference type="AlphaFoldDB" id="L8WLC3"/>
<gene>
    <name evidence="1" type="ORF">AG1IA_07000</name>
</gene>
<dbReference type="EMBL" id="AFRT01001974">
    <property type="protein sequence ID" value="ELU38966.1"/>
    <property type="molecule type" value="Genomic_DNA"/>
</dbReference>
<protein>
    <submittedName>
        <fullName evidence="1">Uncharacterized protein</fullName>
    </submittedName>
</protein>
<proteinExistence type="predicted"/>
<sequence length="94" mass="10505">MLEASKVPCACDNRSLIDGHVLRLHFFVSTLGLLYCLRCTMCIRLLSDTVQHELCCPQLGYPTPPVRLLSGRCAARKPFATNLHTCICIDNLEL</sequence>
<reference evidence="1 2" key="1">
    <citation type="journal article" date="2013" name="Nat. Commun.">
        <title>The evolution and pathogenic mechanisms of the rice sheath blight pathogen.</title>
        <authorList>
            <person name="Zheng A."/>
            <person name="Lin R."/>
            <person name="Xu L."/>
            <person name="Qin P."/>
            <person name="Tang C."/>
            <person name="Ai P."/>
            <person name="Zhang D."/>
            <person name="Liu Y."/>
            <person name="Sun Z."/>
            <person name="Feng H."/>
            <person name="Wang Y."/>
            <person name="Chen Y."/>
            <person name="Liang X."/>
            <person name="Fu R."/>
            <person name="Li Q."/>
            <person name="Zhang J."/>
            <person name="Yu X."/>
            <person name="Xie Z."/>
            <person name="Ding L."/>
            <person name="Guan P."/>
            <person name="Tang J."/>
            <person name="Liang Y."/>
            <person name="Wang S."/>
            <person name="Deng Q."/>
            <person name="Li S."/>
            <person name="Zhu J."/>
            <person name="Wang L."/>
            <person name="Liu H."/>
            <person name="Li P."/>
        </authorList>
    </citation>
    <scope>NUCLEOTIDE SEQUENCE [LARGE SCALE GENOMIC DNA]</scope>
    <source>
        <strain evidence="2">AG-1 IA</strain>
    </source>
</reference>
<comment type="caution">
    <text evidence="1">The sequence shown here is derived from an EMBL/GenBank/DDBJ whole genome shotgun (WGS) entry which is preliminary data.</text>
</comment>
<keyword evidence="2" id="KW-1185">Reference proteome</keyword>
<accession>L8WLC3</accession>
<evidence type="ECO:0000313" key="2">
    <source>
        <dbReference type="Proteomes" id="UP000011668"/>
    </source>
</evidence>